<dbReference type="Gene3D" id="3.40.50.720">
    <property type="entry name" value="NAD(P)-binding Rossmann-like Domain"/>
    <property type="match status" value="1"/>
</dbReference>
<dbReference type="Proteomes" id="UP001310594">
    <property type="component" value="Unassembled WGS sequence"/>
</dbReference>
<protein>
    <submittedName>
        <fullName evidence="1">Uncharacterized protein</fullName>
    </submittedName>
</protein>
<comment type="caution">
    <text evidence="1">The sequence shown here is derived from an EMBL/GenBank/DDBJ whole genome shotgun (WGS) entry which is preliminary data.</text>
</comment>
<organism evidence="1 2">
    <name type="scientific">Elasticomyces elasticus</name>
    <dbReference type="NCBI Taxonomy" id="574655"/>
    <lineage>
        <taxon>Eukaryota</taxon>
        <taxon>Fungi</taxon>
        <taxon>Dikarya</taxon>
        <taxon>Ascomycota</taxon>
        <taxon>Pezizomycotina</taxon>
        <taxon>Dothideomycetes</taxon>
        <taxon>Dothideomycetidae</taxon>
        <taxon>Mycosphaerellales</taxon>
        <taxon>Teratosphaeriaceae</taxon>
        <taxon>Elasticomyces</taxon>
    </lineage>
</organism>
<dbReference type="EMBL" id="JAVRQU010000003">
    <property type="protein sequence ID" value="KAK5705010.1"/>
    <property type="molecule type" value="Genomic_DNA"/>
</dbReference>
<evidence type="ECO:0000313" key="1">
    <source>
        <dbReference type="EMBL" id="KAK5705010.1"/>
    </source>
</evidence>
<dbReference type="InterPro" id="IPR002347">
    <property type="entry name" value="SDR_fam"/>
</dbReference>
<dbReference type="InterPro" id="IPR036291">
    <property type="entry name" value="NAD(P)-bd_dom_sf"/>
</dbReference>
<evidence type="ECO:0000313" key="2">
    <source>
        <dbReference type="Proteomes" id="UP001310594"/>
    </source>
</evidence>
<proteinExistence type="predicted"/>
<accession>A0AAN8A543</accession>
<name>A0AAN8A543_9PEZI</name>
<dbReference type="PANTHER" id="PTHR45458">
    <property type="entry name" value="SHORT-CHAIN DEHYDROGENASE/REDUCTASE SDR"/>
    <property type="match status" value="1"/>
</dbReference>
<dbReference type="AlphaFoldDB" id="A0AAN8A543"/>
<dbReference type="SUPFAM" id="SSF51735">
    <property type="entry name" value="NAD(P)-binding Rossmann-fold domains"/>
    <property type="match status" value="1"/>
</dbReference>
<reference evidence="1" key="1">
    <citation type="submission" date="2023-08" db="EMBL/GenBank/DDBJ databases">
        <title>Black Yeasts Isolated from many extreme environments.</title>
        <authorList>
            <person name="Coleine C."/>
            <person name="Stajich J.E."/>
            <person name="Selbmann L."/>
        </authorList>
    </citation>
    <scope>NUCLEOTIDE SEQUENCE</scope>
    <source>
        <strain evidence="1">CCFEE 5810</strain>
    </source>
</reference>
<dbReference type="Pfam" id="PF00106">
    <property type="entry name" value="adh_short"/>
    <property type="match status" value="1"/>
</dbReference>
<dbReference type="GO" id="GO:0016616">
    <property type="term" value="F:oxidoreductase activity, acting on the CH-OH group of donors, NAD or NADP as acceptor"/>
    <property type="evidence" value="ECO:0007669"/>
    <property type="project" value="TreeGrafter"/>
</dbReference>
<sequence length="106" mass="11514">MAGAECKTWLIVGASRGIGHEFVSQLLKRGDRVLATVRKPTEEHAIAYWTDANVDPSHCTTLKCDVLSEESIDSCVAELAKVPQLRLDQVVINAGVLKYPNHATGV</sequence>
<gene>
    <name evidence="1" type="ORF">LTR97_002124</name>
</gene>
<dbReference type="InterPro" id="IPR052184">
    <property type="entry name" value="SDR_enzymes"/>
</dbReference>
<dbReference type="PANTHER" id="PTHR45458:SF1">
    <property type="entry name" value="SHORT CHAIN DEHYDROGENASE"/>
    <property type="match status" value="1"/>
</dbReference>